<reference evidence="1" key="1">
    <citation type="submission" date="2022-06" db="EMBL/GenBank/DDBJ databases">
        <title>The First Complete Genome of the Simian Malaria Parasite Plasmodium brasilianum.</title>
        <authorList>
            <person name="Bajic M."/>
            <person name="Ravishankar S."/>
        </authorList>
    </citation>
    <scope>NUCLEOTIDE SEQUENCE</scope>
    <source>
        <strain evidence="1">Bolivian I</strain>
    </source>
</reference>
<evidence type="ECO:0000313" key="1">
    <source>
        <dbReference type="EMBL" id="KAI4839046.1"/>
    </source>
</evidence>
<accession>A0ACB9YAF5</accession>
<dbReference type="Proteomes" id="UP001056978">
    <property type="component" value="Chromosome 8"/>
</dbReference>
<proteinExistence type="predicted"/>
<gene>
    <name evidence="1" type="ORF">MKS88_002561</name>
</gene>
<keyword evidence="2" id="KW-1185">Reference proteome</keyword>
<name>A0ACB9YAF5_PLABR</name>
<organism evidence="1 2">
    <name type="scientific">Plasmodium brasilianum</name>
    <dbReference type="NCBI Taxonomy" id="5824"/>
    <lineage>
        <taxon>Eukaryota</taxon>
        <taxon>Sar</taxon>
        <taxon>Alveolata</taxon>
        <taxon>Apicomplexa</taxon>
        <taxon>Aconoidasida</taxon>
        <taxon>Haemosporida</taxon>
        <taxon>Plasmodiidae</taxon>
        <taxon>Plasmodium</taxon>
        <taxon>Plasmodium (Plasmodium)</taxon>
    </lineage>
</organism>
<evidence type="ECO:0000313" key="2">
    <source>
        <dbReference type="Proteomes" id="UP001056978"/>
    </source>
</evidence>
<dbReference type="EMBL" id="CM043776">
    <property type="protein sequence ID" value="KAI4839046.1"/>
    <property type="molecule type" value="Genomic_DNA"/>
</dbReference>
<sequence>MYRSESNSRCFHNFEYNLIKSLDTVKKIKSYEDSIYIHTKCCGKEITKKKIYISALNYDEYILVRGNFRFRLIKGLAIFNGEIIKPSKEYINVRIPDFYPLFELRALNINNIKYENNAFKFCTYDSKNFSNDGKIDFRAGRHISPNNVVKNSKKMNLHKMVILTNHDDINVINERVDNTDEMNIDSESNEGECLYESADTVLQYYLFGLNLLQENNIKRKEFYEYLMNSDKEDIASFSSPYMMNTIKLSLYFEKYPVIIVFQKKRDFLYYFYINSYLKKLNLSNYKQNMSVYINTYQMSYVLKEFLLYIHNNKTYKMQEIVQNVEGITKKWNYRSGDLNKFVHKKMIDEANADKVDNCYGNIIEGEDGTMGKCRAYIFSSSCEKEETNSRKREFWEIFKKTMINKTIYEDEFSNDGKCPEYSDIFSITIMGDKGKGKSFLVINFINNLLNYYNSVFLLDIDIGQPIIGVSGFLSIYKIKYSLHSYNFFEKKPKCIKKIFFGGCSINENINYFIKCLEYLYNFLFSVYLKKKEENRKKKKKNNNYCCYPIVINTFGWVKDIGLFLLNLNILLSKCNFIVQIDSLKINENVKKNLSKEEFHSYVFNDFLLIKQGEKDKKSKFTILNLNNKNVSITAKGHSIFNIISEYSNLNESNFFFYDFSMSFRKNDKKEKEKGGKSKQYSALNMSGNFLRNDTTEKYLGEFKKSDDGRGKLRNSDFNGYGDNYCSYGDTYNYRNCNSYNNYGSYDRYDHYNDRNKYGSFNNYTDHSNYSIHNSYDNHGNYTKHNSAPYIYHLNDRRNFSFFSNNLNDMNSSIYRLNNNVHKIKYLNFNWDTLYYITNNRDRCNNNKGDFMENNFYRERGKASEPKNDYDVETNKNNLKNGNESEMKGIENYDIFKKKMDNFFERNCMRIINFVSYKKILSYENVNKNTNMNNSKTKIFSLLPKNLRSYRFFCHFFSKFKKIIFYIHSYSFYDGLNDFFLKHENCMNRQRMLVCNEWNNWHYSNNLYEENNMNNIEGIQFNGNKLEERYKKKEYDVLCIRDDIYKDTEESIVDLRRNKNGVTNDDIKKLTTNCNLQVRNILSTDKSEETKEEVPERSDKIYKRLCNSLLFTCAIFYLRNVKLSNIQFKNNNPEIYKNDDFFAYKYFFNNIICLCNDNTLPICDEKKGANNNDDGYSDDNNDGYRDNDKEVKYYIDHFQIDAYFESVNCIIKKEDLKKNNVELVPICEYFTHILTAYVKLIDDMKLIIYLPYWFNNFDLLNNVNTFVSGTNLIPHNINDMIKNYSFYQDIVCTNDVKTIKFLKRSKSFVDKDLNIPK</sequence>
<comment type="caution">
    <text evidence="1">The sequence shown here is derived from an EMBL/GenBank/DDBJ whole genome shotgun (WGS) entry which is preliminary data.</text>
</comment>
<protein>
    <submittedName>
        <fullName evidence="1">CLP1 P-loop domain-containing protein</fullName>
    </submittedName>
</protein>